<evidence type="ECO:0000256" key="1">
    <source>
        <dbReference type="SAM" id="SignalP"/>
    </source>
</evidence>
<dbReference type="AlphaFoldDB" id="A0A2G8K4N7"/>
<sequence>MRLYLFFVFITYLGKATPSDILDDDTFGVEMSFILPITEADLANKPTHGICFEDTSAECSVPGERVTYAGALQCLACFCSDDLKVFCCRRDPYPKLKDPSRCELTLNEKKCKYVRHPRCKDYCSVTGWYFSDVAQILSVPIQEE</sequence>
<dbReference type="Proteomes" id="UP000230750">
    <property type="component" value="Unassembled WGS sequence"/>
</dbReference>
<reference evidence="2 3" key="1">
    <citation type="journal article" date="2017" name="PLoS Biol.">
        <title>The sea cucumber genome provides insights into morphological evolution and visceral regeneration.</title>
        <authorList>
            <person name="Zhang X."/>
            <person name="Sun L."/>
            <person name="Yuan J."/>
            <person name="Sun Y."/>
            <person name="Gao Y."/>
            <person name="Zhang L."/>
            <person name="Li S."/>
            <person name="Dai H."/>
            <person name="Hamel J.F."/>
            <person name="Liu C."/>
            <person name="Yu Y."/>
            <person name="Liu S."/>
            <person name="Lin W."/>
            <person name="Guo K."/>
            <person name="Jin S."/>
            <person name="Xu P."/>
            <person name="Storey K.B."/>
            <person name="Huan P."/>
            <person name="Zhang T."/>
            <person name="Zhou Y."/>
            <person name="Zhang J."/>
            <person name="Lin C."/>
            <person name="Li X."/>
            <person name="Xing L."/>
            <person name="Huo D."/>
            <person name="Sun M."/>
            <person name="Wang L."/>
            <person name="Mercier A."/>
            <person name="Li F."/>
            <person name="Yang H."/>
            <person name="Xiang J."/>
        </authorList>
    </citation>
    <scope>NUCLEOTIDE SEQUENCE [LARGE SCALE GENOMIC DNA]</scope>
    <source>
        <strain evidence="2">Shaxun</strain>
        <tissue evidence="2">Muscle</tissue>
    </source>
</reference>
<evidence type="ECO:0000313" key="2">
    <source>
        <dbReference type="EMBL" id="PIK42986.1"/>
    </source>
</evidence>
<proteinExistence type="predicted"/>
<keyword evidence="3" id="KW-1185">Reference proteome</keyword>
<organism evidence="2 3">
    <name type="scientific">Stichopus japonicus</name>
    <name type="common">Sea cucumber</name>
    <dbReference type="NCBI Taxonomy" id="307972"/>
    <lineage>
        <taxon>Eukaryota</taxon>
        <taxon>Metazoa</taxon>
        <taxon>Echinodermata</taxon>
        <taxon>Eleutherozoa</taxon>
        <taxon>Echinozoa</taxon>
        <taxon>Holothuroidea</taxon>
        <taxon>Aspidochirotacea</taxon>
        <taxon>Aspidochirotida</taxon>
        <taxon>Stichopodidae</taxon>
        <taxon>Apostichopus</taxon>
    </lineage>
</organism>
<comment type="caution">
    <text evidence="2">The sequence shown here is derived from an EMBL/GenBank/DDBJ whole genome shotgun (WGS) entry which is preliminary data.</text>
</comment>
<feature type="signal peptide" evidence="1">
    <location>
        <begin position="1"/>
        <end position="16"/>
    </location>
</feature>
<evidence type="ECO:0000313" key="3">
    <source>
        <dbReference type="Proteomes" id="UP000230750"/>
    </source>
</evidence>
<feature type="chain" id="PRO_5013607335" evidence="1">
    <location>
        <begin position="17"/>
        <end position="144"/>
    </location>
</feature>
<accession>A0A2G8K4N7</accession>
<gene>
    <name evidence="2" type="ORF">BSL78_20167</name>
</gene>
<name>A0A2G8K4N7_STIJA</name>
<protein>
    <submittedName>
        <fullName evidence="2">Uncharacterized protein</fullName>
    </submittedName>
</protein>
<dbReference type="EMBL" id="MRZV01000886">
    <property type="protein sequence ID" value="PIK42986.1"/>
    <property type="molecule type" value="Genomic_DNA"/>
</dbReference>
<keyword evidence="1" id="KW-0732">Signal</keyword>